<accession>A0A2M8EW32</accession>
<dbReference type="GO" id="GO:0005737">
    <property type="term" value="C:cytoplasm"/>
    <property type="evidence" value="ECO:0007669"/>
    <property type="project" value="UniProtKB-SubCell"/>
</dbReference>
<comment type="catalytic activity">
    <reaction evidence="9">
        <text>(S)-dihydroorotate + A = orotate + AH2</text>
        <dbReference type="Rhea" id="RHEA:18073"/>
        <dbReference type="ChEBI" id="CHEBI:13193"/>
        <dbReference type="ChEBI" id="CHEBI:17499"/>
        <dbReference type="ChEBI" id="CHEBI:30839"/>
        <dbReference type="ChEBI" id="CHEBI:30864"/>
    </reaction>
</comment>
<dbReference type="PROSITE" id="PS00911">
    <property type="entry name" value="DHODEHASE_1"/>
    <property type="match status" value="1"/>
</dbReference>
<comment type="function">
    <text evidence="9">Catalyzes the conversion of dihydroorotate to orotate.</text>
</comment>
<feature type="binding site" evidence="9">
    <location>
        <position position="166"/>
    </location>
    <ligand>
        <name>FMN</name>
        <dbReference type="ChEBI" id="CHEBI:58210"/>
    </ligand>
</feature>
<dbReference type="PIRSF" id="PIRSF000164">
    <property type="entry name" value="DHO_oxidase"/>
    <property type="match status" value="1"/>
</dbReference>
<comment type="similarity">
    <text evidence="3 9">Belongs to the dihydroorotate dehydrogenase family. Type 1 subfamily.</text>
</comment>
<evidence type="ECO:0000256" key="7">
    <source>
        <dbReference type="ARBA" id="ARBA00022975"/>
    </source>
</evidence>
<dbReference type="FunFam" id="3.20.20.70:FF:000027">
    <property type="entry name" value="Dihydropyrimidine dehydrogenase [NADP(+)]"/>
    <property type="match status" value="1"/>
</dbReference>
<evidence type="ECO:0000256" key="6">
    <source>
        <dbReference type="ARBA" id="ARBA00022643"/>
    </source>
</evidence>
<comment type="caution">
    <text evidence="11">The sequence shown here is derived from an EMBL/GenBank/DDBJ whole genome shotgun (WGS) entry which is preliminary data.</text>
</comment>
<feature type="binding site" evidence="9">
    <location>
        <position position="21"/>
    </location>
    <ligand>
        <name>FMN</name>
        <dbReference type="ChEBI" id="CHEBI:58210"/>
    </ligand>
</feature>
<feature type="binding site" evidence="9">
    <location>
        <position position="126"/>
    </location>
    <ligand>
        <name>substrate</name>
    </ligand>
</feature>
<evidence type="ECO:0000256" key="2">
    <source>
        <dbReference type="ARBA" id="ARBA00004725"/>
    </source>
</evidence>
<evidence type="ECO:0000256" key="8">
    <source>
        <dbReference type="ARBA" id="ARBA00023002"/>
    </source>
</evidence>
<dbReference type="SUPFAM" id="SSF51395">
    <property type="entry name" value="FMN-linked oxidoreductases"/>
    <property type="match status" value="1"/>
</dbReference>
<evidence type="ECO:0000313" key="11">
    <source>
        <dbReference type="EMBL" id="PJC30073.1"/>
    </source>
</evidence>
<dbReference type="Gene3D" id="3.20.20.70">
    <property type="entry name" value="Aldolase class I"/>
    <property type="match status" value="1"/>
</dbReference>
<comment type="cofactor">
    <cofactor evidence="9">
        <name>FMN</name>
        <dbReference type="ChEBI" id="CHEBI:58210"/>
    </cofactor>
    <text evidence="9">Binds 1 FMN per subunit.</text>
</comment>
<dbReference type="NCBIfam" id="TIGR01037">
    <property type="entry name" value="pyrD_sub1_fam"/>
    <property type="match status" value="1"/>
</dbReference>
<feature type="domain" description="Dihydroorotate dehydrogenase catalytic" evidence="10">
    <location>
        <begin position="4"/>
        <end position="288"/>
    </location>
</feature>
<comment type="subcellular location">
    <subcellularLocation>
        <location evidence="1 9">Cytoplasm</location>
    </subcellularLocation>
</comment>
<evidence type="ECO:0000259" key="10">
    <source>
        <dbReference type="Pfam" id="PF01180"/>
    </source>
</evidence>
<dbReference type="GO" id="GO:0006207">
    <property type="term" value="P:'de novo' pyrimidine nucleobase biosynthetic process"/>
    <property type="evidence" value="ECO:0007669"/>
    <property type="project" value="InterPro"/>
</dbReference>
<feature type="binding site" evidence="9">
    <location>
        <begin position="266"/>
        <end position="267"/>
    </location>
    <ligand>
        <name>FMN</name>
        <dbReference type="ChEBI" id="CHEBI:58210"/>
    </ligand>
</feature>
<dbReference type="InterPro" id="IPR050074">
    <property type="entry name" value="DHO_dehydrogenase"/>
</dbReference>
<dbReference type="InterPro" id="IPR005720">
    <property type="entry name" value="Dihydroorotate_DH_cat"/>
</dbReference>
<dbReference type="InterPro" id="IPR024920">
    <property type="entry name" value="Dihydroorotate_DH_1"/>
</dbReference>
<evidence type="ECO:0000256" key="1">
    <source>
        <dbReference type="ARBA" id="ARBA00004496"/>
    </source>
</evidence>
<dbReference type="PROSITE" id="PS00912">
    <property type="entry name" value="DHODEHASE_2"/>
    <property type="match status" value="1"/>
</dbReference>
<dbReference type="CDD" id="cd04740">
    <property type="entry name" value="DHOD_1B_like"/>
    <property type="match status" value="1"/>
</dbReference>
<organism evidence="11 12">
    <name type="scientific">Candidatus Roizmanbacteria bacterium CG_4_9_14_0_2_um_filter_39_13</name>
    <dbReference type="NCBI Taxonomy" id="1974839"/>
    <lineage>
        <taxon>Bacteria</taxon>
        <taxon>Candidatus Roizmaniibacteriota</taxon>
    </lineage>
</organism>
<dbReference type="InterPro" id="IPR012135">
    <property type="entry name" value="Dihydroorotate_DH_1_2"/>
</dbReference>
<evidence type="ECO:0000256" key="9">
    <source>
        <dbReference type="HAMAP-Rule" id="MF_00224"/>
    </source>
</evidence>
<keyword evidence="7 9" id="KW-0665">Pyrimidine biosynthesis</keyword>
<dbReference type="InterPro" id="IPR001295">
    <property type="entry name" value="Dihydroorotate_DH_CS"/>
</dbReference>
<feature type="binding site" evidence="9">
    <location>
        <position position="126"/>
    </location>
    <ligand>
        <name>FMN</name>
        <dbReference type="ChEBI" id="CHEBI:58210"/>
    </ligand>
</feature>
<dbReference type="EC" id="1.3.-.-" evidence="9"/>
<reference evidence="12" key="1">
    <citation type="submission" date="2017-09" db="EMBL/GenBank/DDBJ databases">
        <title>Depth-based differentiation of microbial function through sediment-hosted aquifers and enrichment of novel symbionts in the deep terrestrial subsurface.</title>
        <authorList>
            <person name="Probst A.J."/>
            <person name="Ladd B."/>
            <person name="Jarett J.K."/>
            <person name="Geller-Mcgrath D.E."/>
            <person name="Sieber C.M.K."/>
            <person name="Emerson J.B."/>
            <person name="Anantharaman K."/>
            <person name="Thomas B.C."/>
            <person name="Malmstrom R."/>
            <person name="Stieglmeier M."/>
            <person name="Klingl A."/>
            <person name="Woyke T."/>
            <person name="Ryan C.M."/>
            <person name="Banfield J.F."/>
        </authorList>
    </citation>
    <scope>NUCLEOTIDE SEQUENCE [LARGE SCALE GENOMIC DNA]</scope>
</reference>
<keyword evidence="6 9" id="KW-0288">FMN</keyword>
<feature type="binding site" evidence="9">
    <location>
        <position position="45"/>
    </location>
    <ligand>
        <name>substrate</name>
    </ligand>
</feature>
<dbReference type="NCBIfam" id="NF005574">
    <property type="entry name" value="PRK07259.1"/>
    <property type="match status" value="1"/>
</dbReference>
<sequence>MIDLSVNLAGIQLKNPTILASGIMGVSASSLKFVEENGAGAVTIKSIGHNERFGHHNPTVYAWEKGIHNAVGLSNPGIDGSKDKIQKSIKILKIPFIGSMFADTISNFVMVAEKMAVLKPAIIELNLSCPNTADDLGRMYASDVKMTYDVISSVKKVVGNIPLFAKLTADVTDITEIGKSAESAGADGLTAINTVSGINIDTKLKRPILTNKVGGLSGPAIRPIGVRAVYNLYKAVKIPIIGTGGINTGEDAIEFIMAGATAVGIGSGIYYRGIDIFKKVTTEIEEFMKKEGYNSIEEMRGVAHKN</sequence>
<keyword evidence="8 9" id="KW-0560">Oxidoreductase</keyword>
<dbReference type="HAMAP" id="MF_00224">
    <property type="entry name" value="DHO_dh_type1"/>
    <property type="match status" value="1"/>
</dbReference>
<dbReference type="GO" id="GO:0004152">
    <property type="term" value="F:dihydroorotate dehydrogenase activity"/>
    <property type="evidence" value="ECO:0007669"/>
    <property type="project" value="UniProtKB-UniRule"/>
</dbReference>
<evidence type="ECO:0000313" key="12">
    <source>
        <dbReference type="Proteomes" id="UP000231383"/>
    </source>
</evidence>
<dbReference type="PANTHER" id="PTHR48109">
    <property type="entry name" value="DIHYDROOROTATE DEHYDROGENASE (QUINONE), MITOCHONDRIAL-RELATED"/>
    <property type="match status" value="1"/>
</dbReference>
<feature type="binding site" evidence="9">
    <location>
        <begin position="193"/>
        <end position="194"/>
    </location>
    <ligand>
        <name>substrate</name>
    </ligand>
</feature>
<dbReference type="InterPro" id="IPR013785">
    <property type="entry name" value="Aldolase_TIM"/>
</dbReference>
<dbReference type="Pfam" id="PF01180">
    <property type="entry name" value="DHO_dh"/>
    <property type="match status" value="1"/>
</dbReference>
<keyword evidence="4 9" id="KW-0963">Cytoplasm</keyword>
<dbReference type="InterPro" id="IPR049622">
    <property type="entry name" value="Dihydroorotate_DH_I"/>
</dbReference>
<proteinExistence type="inferred from homology"/>
<feature type="active site" description="Nucleophile" evidence="9">
    <location>
        <position position="129"/>
    </location>
</feature>
<dbReference type="PANTHER" id="PTHR48109:SF1">
    <property type="entry name" value="DIHYDROOROTATE DEHYDROGENASE (FUMARATE)"/>
    <property type="match status" value="1"/>
</dbReference>
<dbReference type="GO" id="GO:0044205">
    <property type="term" value="P:'de novo' UMP biosynthetic process"/>
    <property type="evidence" value="ECO:0007669"/>
    <property type="project" value="UniProtKB-UniRule"/>
</dbReference>
<feature type="binding site" evidence="9">
    <location>
        <position position="192"/>
    </location>
    <ligand>
        <name>FMN</name>
        <dbReference type="ChEBI" id="CHEBI:58210"/>
    </ligand>
</feature>
<evidence type="ECO:0000256" key="4">
    <source>
        <dbReference type="ARBA" id="ARBA00022490"/>
    </source>
</evidence>
<dbReference type="InterPro" id="IPR033888">
    <property type="entry name" value="DHOD_1B"/>
</dbReference>
<evidence type="ECO:0000256" key="5">
    <source>
        <dbReference type="ARBA" id="ARBA00022630"/>
    </source>
</evidence>
<dbReference type="EMBL" id="PFSC01000197">
    <property type="protein sequence ID" value="PJC30073.1"/>
    <property type="molecule type" value="Genomic_DNA"/>
</dbReference>
<dbReference type="Proteomes" id="UP000231383">
    <property type="component" value="Unassembled WGS sequence"/>
</dbReference>
<protein>
    <recommendedName>
        <fullName evidence="9">Dihydroorotate dehydrogenase</fullName>
        <shortName evidence="9">DHOD</shortName>
        <shortName evidence="9">DHODase</shortName>
        <shortName evidence="9">DHOdehase</shortName>
        <ecNumber evidence="9">1.3.-.-</ecNumber>
    </recommendedName>
</protein>
<keyword evidence="5 9" id="KW-0285">Flavoprotein</keyword>
<feature type="binding site" evidence="9">
    <location>
        <begin position="69"/>
        <end position="73"/>
    </location>
    <ligand>
        <name>substrate</name>
    </ligand>
</feature>
<feature type="binding site" evidence="9">
    <location>
        <begin position="45"/>
        <end position="46"/>
    </location>
    <ligand>
        <name>FMN</name>
        <dbReference type="ChEBI" id="CHEBI:58210"/>
    </ligand>
</feature>
<evidence type="ECO:0000256" key="3">
    <source>
        <dbReference type="ARBA" id="ARBA00008008"/>
    </source>
</evidence>
<name>A0A2M8EW32_9BACT</name>
<comment type="caution">
    <text evidence="9">Lacks conserved residue(s) required for the propagation of feature annotation.</text>
</comment>
<feature type="binding site" evidence="9">
    <location>
        <position position="218"/>
    </location>
    <ligand>
        <name>FMN</name>
        <dbReference type="ChEBI" id="CHEBI:58210"/>
    </ligand>
</feature>
<comment type="pathway">
    <text evidence="2 9">Pyrimidine metabolism; UMP biosynthesis via de novo pathway.</text>
</comment>
<gene>
    <name evidence="9" type="primary">pyrD</name>
    <name evidence="11" type="ORF">CO051_07570</name>
</gene>
<dbReference type="UniPathway" id="UPA00070"/>
<dbReference type="AlphaFoldDB" id="A0A2M8EW32"/>
<feature type="binding site" evidence="9">
    <location>
        <begin position="244"/>
        <end position="245"/>
    </location>
    <ligand>
        <name>FMN</name>
        <dbReference type="ChEBI" id="CHEBI:58210"/>
    </ligand>
</feature>